<keyword evidence="4" id="KW-0732">Signal</keyword>
<dbReference type="Proteomes" id="UP001179952">
    <property type="component" value="Unassembled WGS sequence"/>
</dbReference>
<gene>
    <name evidence="6" type="ORF">QJS04_geneDACA020145</name>
</gene>
<dbReference type="AlphaFoldDB" id="A0AAV9BR83"/>
<comment type="caution">
    <text evidence="6">The sequence shown here is derived from an EMBL/GenBank/DDBJ whole genome shotgun (WGS) entry which is preliminary data.</text>
</comment>
<dbReference type="Pfam" id="PF00228">
    <property type="entry name" value="Bowman-Birk_leg"/>
    <property type="match status" value="1"/>
</dbReference>
<dbReference type="CDD" id="cd00023">
    <property type="entry name" value="BBI"/>
    <property type="match status" value="1"/>
</dbReference>
<feature type="chain" id="PRO_5043619955" description="Bowman-Birk serine protease inhibitors family domain-containing protein" evidence="4">
    <location>
        <begin position="29"/>
        <end position="127"/>
    </location>
</feature>
<dbReference type="InterPro" id="IPR000877">
    <property type="entry name" value="Prot_inh_BBI"/>
</dbReference>
<dbReference type="SUPFAM" id="SSF57247">
    <property type="entry name" value="Bowman-Birk inhibitor, BBI"/>
    <property type="match status" value="1"/>
</dbReference>
<evidence type="ECO:0000256" key="4">
    <source>
        <dbReference type="SAM" id="SignalP"/>
    </source>
</evidence>
<organism evidence="6 7">
    <name type="scientific">Acorus gramineus</name>
    <name type="common">Dwarf sweet flag</name>
    <dbReference type="NCBI Taxonomy" id="55184"/>
    <lineage>
        <taxon>Eukaryota</taxon>
        <taxon>Viridiplantae</taxon>
        <taxon>Streptophyta</taxon>
        <taxon>Embryophyta</taxon>
        <taxon>Tracheophyta</taxon>
        <taxon>Spermatophyta</taxon>
        <taxon>Magnoliopsida</taxon>
        <taxon>Liliopsida</taxon>
        <taxon>Acoraceae</taxon>
        <taxon>Acorus</taxon>
    </lineage>
</organism>
<keyword evidence="7" id="KW-1185">Reference proteome</keyword>
<dbReference type="SMART" id="SM00269">
    <property type="entry name" value="BowB"/>
    <property type="match status" value="1"/>
</dbReference>
<dbReference type="InterPro" id="IPR035995">
    <property type="entry name" value="Bowman-Birk_prot_inh"/>
</dbReference>
<dbReference type="GO" id="GO:0005576">
    <property type="term" value="C:extracellular region"/>
    <property type="evidence" value="ECO:0007669"/>
    <property type="project" value="InterPro"/>
</dbReference>
<sequence>MASSSSPIALLLVVLMFSVVSHIPSSTAINILDRFMMFDEGIMKSVGTKGGVGCPDEDCCDLCVCTLSIPPQCRCMDKKTYCPSTWKICWCTKSIPPQCMNGEIKDHCDPSCDDDSATATVRAAGDR</sequence>
<evidence type="ECO:0000313" key="6">
    <source>
        <dbReference type="EMBL" id="KAK1278778.1"/>
    </source>
</evidence>
<evidence type="ECO:0000259" key="5">
    <source>
        <dbReference type="SMART" id="SM00269"/>
    </source>
</evidence>
<reference evidence="6" key="1">
    <citation type="journal article" date="2023" name="Nat. Commun.">
        <title>Diploid and tetraploid genomes of Acorus and the evolution of monocots.</title>
        <authorList>
            <person name="Ma L."/>
            <person name="Liu K.W."/>
            <person name="Li Z."/>
            <person name="Hsiao Y.Y."/>
            <person name="Qi Y."/>
            <person name="Fu T."/>
            <person name="Tang G.D."/>
            <person name="Zhang D."/>
            <person name="Sun W.H."/>
            <person name="Liu D.K."/>
            <person name="Li Y."/>
            <person name="Chen G.Z."/>
            <person name="Liu X.D."/>
            <person name="Liao X.Y."/>
            <person name="Jiang Y.T."/>
            <person name="Yu X."/>
            <person name="Hao Y."/>
            <person name="Huang J."/>
            <person name="Zhao X.W."/>
            <person name="Ke S."/>
            <person name="Chen Y.Y."/>
            <person name="Wu W.L."/>
            <person name="Hsu J.L."/>
            <person name="Lin Y.F."/>
            <person name="Huang M.D."/>
            <person name="Li C.Y."/>
            <person name="Huang L."/>
            <person name="Wang Z.W."/>
            <person name="Zhao X."/>
            <person name="Zhong W.Y."/>
            <person name="Peng D.H."/>
            <person name="Ahmad S."/>
            <person name="Lan S."/>
            <person name="Zhang J.S."/>
            <person name="Tsai W.C."/>
            <person name="Van de Peer Y."/>
            <person name="Liu Z.J."/>
        </authorList>
    </citation>
    <scope>NUCLEOTIDE SEQUENCE</scope>
    <source>
        <strain evidence="6">SCP</strain>
    </source>
</reference>
<reference evidence="6" key="2">
    <citation type="submission" date="2023-06" db="EMBL/GenBank/DDBJ databases">
        <authorList>
            <person name="Ma L."/>
            <person name="Liu K.-W."/>
            <person name="Li Z."/>
            <person name="Hsiao Y.-Y."/>
            <person name="Qi Y."/>
            <person name="Fu T."/>
            <person name="Tang G."/>
            <person name="Zhang D."/>
            <person name="Sun W.-H."/>
            <person name="Liu D.-K."/>
            <person name="Li Y."/>
            <person name="Chen G.-Z."/>
            <person name="Liu X.-D."/>
            <person name="Liao X.-Y."/>
            <person name="Jiang Y.-T."/>
            <person name="Yu X."/>
            <person name="Hao Y."/>
            <person name="Huang J."/>
            <person name="Zhao X.-W."/>
            <person name="Ke S."/>
            <person name="Chen Y.-Y."/>
            <person name="Wu W.-L."/>
            <person name="Hsu J.-L."/>
            <person name="Lin Y.-F."/>
            <person name="Huang M.-D."/>
            <person name="Li C.-Y."/>
            <person name="Huang L."/>
            <person name="Wang Z.-W."/>
            <person name="Zhao X."/>
            <person name="Zhong W.-Y."/>
            <person name="Peng D.-H."/>
            <person name="Ahmad S."/>
            <person name="Lan S."/>
            <person name="Zhang J.-S."/>
            <person name="Tsai W.-C."/>
            <person name="Van De Peer Y."/>
            <person name="Liu Z.-J."/>
        </authorList>
    </citation>
    <scope>NUCLEOTIDE SEQUENCE</scope>
    <source>
        <strain evidence="6">SCP</strain>
        <tissue evidence="6">Leaves</tissue>
    </source>
</reference>
<comment type="similarity">
    <text evidence="3">Belongs to the Bowman-Birk serine protease inhibitor family.</text>
</comment>
<name>A0AAV9BR83_ACOGR</name>
<evidence type="ECO:0000256" key="1">
    <source>
        <dbReference type="ARBA" id="ARBA00022690"/>
    </source>
</evidence>
<feature type="domain" description="Bowman-Birk serine protease inhibitors family" evidence="5">
    <location>
        <begin position="59"/>
        <end position="112"/>
    </location>
</feature>
<dbReference type="EMBL" id="JAUJYN010000002">
    <property type="protein sequence ID" value="KAK1278778.1"/>
    <property type="molecule type" value="Genomic_DNA"/>
</dbReference>
<evidence type="ECO:0000256" key="3">
    <source>
        <dbReference type="RuleBase" id="RU003856"/>
    </source>
</evidence>
<accession>A0AAV9BR83</accession>
<feature type="signal peptide" evidence="4">
    <location>
        <begin position="1"/>
        <end position="28"/>
    </location>
</feature>
<protein>
    <recommendedName>
        <fullName evidence="5">Bowman-Birk serine protease inhibitors family domain-containing protein</fullName>
    </recommendedName>
</protein>
<evidence type="ECO:0000256" key="2">
    <source>
        <dbReference type="ARBA" id="ARBA00023157"/>
    </source>
</evidence>
<dbReference type="GO" id="GO:0004867">
    <property type="term" value="F:serine-type endopeptidase inhibitor activity"/>
    <property type="evidence" value="ECO:0007669"/>
    <property type="project" value="UniProtKB-KW"/>
</dbReference>
<evidence type="ECO:0000313" key="7">
    <source>
        <dbReference type="Proteomes" id="UP001179952"/>
    </source>
</evidence>
<keyword evidence="3" id="KW-0722">Serine protease inhibitor</keyword>
<dbReference type="Gene3D" id="2.10.69.10">
    <property type="entry name" value="Cysteine Protease (Bromelain) Inhibitor, subunit H"/>
    <property type="match status" value="1"/>
</dbReference>
<proteinExistence type="inferred from homology"/>
<keyword evidence="2" id="KW-1015">Disulfide bond</keyword>
<keyword evidence="1 3" id="KW-0646">Protease inhibitor</keyword>